<gene>
    <name evidence="2" type="ORF">PLEPLA_LOCUS19152</name>
</gene>
<feature type="non-terminal residue" evidence="2">
    <location>
        <position position="254"/>
    </location>
</feature>
<accession>A0A9N7UFR9</accession>
<reference evidence="2" key="1">
    <citation type="submission" date="2020-03" db="EMBL/GenBank/DDBJ databases">
        <authorList>
            <person name="Weist P."/>
        </authorList>
    </citation>
    <scope>NUCLEOTIDE SEQUENCE</scope>
</reference>
<dbReference type="Proteomes" id="UP001153269">
    <property type="component" value="Unassembled WGS sequence"/>
</dbReference>
<protein>
    <submittedName>
        <fullName evidence="2">Uncharacterized protein</fullName>
    </submittedName>
</protein>
<dbReference type="AlphaFoldDB" id="A0A9N7UFR9"/>
<evidence type="ECO:0000313" key="2">
    <source>
        <dbReference type="EMBL" id="CAB1431153.1"/>
    </source>
</evidence>
<feature type="compositionally biased region" description="Polar residues" evidence="1">
    <location>
        <begin position="116"/>
        <end position="143"/>
    </location>
</feature>
<keyword evidence="3" id="KW-1185">Reference proteome</keyword>
<organism evidence="2 3">
    <name type="scientific">Pleuronectes platessa</name>
    <name type="common">European plaice</name>
    <dbReference type="NCBI Taxonomy" id="8262"/>
    <lineage>
        <taxon>Eukaryota</taxon>
        <taxon>Metazoa</taxon>
        <taxon>Chordata</taxon>
        <taxon>Craniata</taxon>
        <taxon>Vertebrata</taxon>
        <taxon>Euteleostomi</taxon>
        <taxon>Actinopterygii</taxon>
        <taxon>Neopterygii</taxon>
        <taxon>Teleostei</taxon>
        <taxon>Neoteleostei</taxon>
        <taxon>Acanthomorphata</taxon>
        <taxon>Carangaria</taxon>
        <taxon>Pleuronectiformes</taxon>
        <taxon>Pleuronectoidei</taxon>
        <taxon>Pleuronectidae</taxon>
        <taxon>Pleuronectes</taxon>
    </lineage>
</organism>
<name>A0A9N7UFR9_PLEPL</name>
<evidence type="ECO:0000313" key="3">
    <source>
        <dbReference type="Proteomes" id="UP001153269"/>
    </source>
</evidence>
<dbReference type="EMBL" id="CADEAL010001312">
    <property type="protein sequence ID" value="CAB1431153.1"/>
    <property type="molecule type" value="Genomic_DNA"/>
</dbReference>
<feature type="region of interest" description="Disordered" evidence="1">
    <location>
        <begin position="80"/>
        <end position="151"/>
    </location>
</feature>
<evidence type="ECO:0000256" key="1">
    <source>
        <dbReference type="SAM" id="MobiDB-lite"/>
    </source>
</evidence>
<sequence length="254" mass="28386">RLLDPGSGLVLVLNPVRSLSRIRLGRPASSDLKLHETACDGPFSPEESFYCCDSTEVSFCEFGSGLESFILPHGRRRGGLQHRLNKSSADKTQRALPAPGLHRHFTRETEGRSLVKSENNSPHTELGSDLQNVSARQVSNQPPLSVPQIPPDELRWSHAARLKTSCKAAVPLLPGSSFPLFVQLFSEEEEEEEEEEEQCMWLRNERNEDPSHVSCDPRGPLDWEPLGWEQPGWEQLGWEPLGLGTTGLIYQTVL</sequence>
<feature type="compositionally biased region" description="Basic and acidic residues" evidence="1">
    <location>
        <begin position="106"/>
        <end position="115"/>
    </location>
</feature>
<comment type="caution">
    <text evidence="2">The sequence shown here is derived from an EMBL/GenBank/DDBJ whole genome shotgun (WGS) entry which is preliminary data.</text>
</comment>
<proteinExistence type="predicted"/>